<evidence type="ECO:0000313" key="5">
    <source>
        <dbReference type="Proteomes" id="UP000095380"/>
    </source>
</evidence>
<evidence type="ECO:0000313" key="2">
    <source>
        <dbReference type="EMBL" id="CUM76071.1"/>
    </source>
</evidence>
<dbReference type="Proteomes" id="UP000724058">
    <property type="component" value="Unassembled WGS sequence"/>
</dbReference>
<keyword evidence="1" id="KW-0812">Transmembrane</keyword>
<keyword evidence="1" id="KW-1133">Transmembrane helix</keyword>
<name>A0A173ZGM0_9FIRM</name>
<sequence length="51" mass="5814">MNSLEQEVLARNFVKIGSGYYWTPYIIMIAAVICIPVFLIVTVVSYCKREA</sequence>
<feature type="transmembrane region" description="Helical" evidence="1">
    <location>
        <begin position="20"/>
        <end position="47"/>
    </location>
</feature>
<dbReference type="OrthoDB" id="1700423at2"/>
<reference evidence="4" key="2">
    <citation type="journal article" date="2020" name="Cell Host Microbe">
        <title>Functional and Genomic Variation between Human-Derived Isolates of Lachnospiraceae Reveals Inter- and Intra-Species Diversity.</title>
        <authorList>
            <person name="Sorbara M.T."/>
            <person name="Littmann E.R."/>
            <person name="Fontana E."/>
            <person name="Moody T.U."/>
            <person name="Kohout C.E."/>
            <person name="Gjonbalaj M."/>
            <person name="Eaton V."/>
            <person name="Seok R."/>
            <person name="Leiner I.M."/>
            <person name="Pamer E.G."/>
        </authorList>
    </citation>
    <scope>NUCLEOTIDE SEQUENCE</scope>
    <source>
        <strain evidence="4">MSK.10.16</strain>
    </source>
</reference>
<evidence type="ECO:0000313" key="4">
    <source>
        <dbReference type="EMBL" id="NSE56656.1"/>
    </source>
</evidence>
<accession>A0A173ZGM0</accession>
<dbReference type="EMBL" id="CYXO01000002">
    <property type="protein sequence ID" value="CUM76071.1"/>
    <property type="molecule type" value="Genomic_DNA"/>
</dbReference>
<dbReference type="AlphaFoldDB" id="A0A173ZGM0"/>
<organism evidence="3 5">
    <name type="scientific">Dorea longicatena</name>
    <dbReference type="NCBI Taxonomy" id="88431"/>
    <lineage>
        <taxon>Bacteria</taxon>
        <taxon>Bacillati</taxon>
        <taxon>Bacillota</taxon>
        <taxon>Clostridia</taxon>
        <taxon>Lachnospirales</taxon>
        <taxon>Lachnospiraceae</taxon>
        <taxon>Dorea</taxon>
    </lineage>
</organism>
<reference evidence="4" key="3">
    <citation type="submission" date="2020-02" db="EMBL/GenBank/DDBJ databases">
        <authorList>
            <person name="Littmann E."/>
            <person name="Sorbara M."/>
        </authorList>
    </citation>
    <scope>NUCLEOTIDE SEQUENCE</scope>
    <source>
        <strain evidence="4">MSK.10.16</strain>
    </source>
</reference>
<dbReference type="EMBL" id="CYYM01000003">
    <property type="protein sequence ID" value="CUN74780.1"/>
    <property type="molecule type" value="Genomic_DNA"/>
</dbReference>
<reference evidence="5 6" key="1">
    <citation type="submission" date="2015-09" db="EMBL/GenBank/DDBJ databases">
        <authorList>
            <consortium name="Pathogen Informatics"/>
        </authorList>
    </citation>
    <scope>NUCLEOTIDE SEQUENCE [LARGE SCALE GENOMIC DNA]</scope>
    <source>
        <strain evidence="3 5">2789STDY5608851</strain>
        <strain evidence="2 6">2789STDY5834961</strain>
    </source>
</reference>
<keyword evidence="1" id="KW-0472">Membrane</keyword>
<evidence type="ECO:0000313" key="3">
    <source>
        <dbReference type="EMBL" id="CUN74780.1"/>
    </source>
</evidence>
<evidence type="ECO:0000256" key="1">
    <source>
        <dbReference type="SAM" id="Phobius"/>
    </source>
</evidence>
<proteinExistence type="predicted"/>
<dbReference type="Proteomes" id="UP000095597">
    <property type="component" value="Unassembled WGS sequence"/>
</dbReference>
<gene>
    <name evidence="3" type="ORF">ERS852408_00862</name>
    <name evidence="2" type="ORF">ERS852573_00403</name>
    <name evidence="4" type="ORF">G4332_00700</name>
</gene>
<dbReference type="RefSeq" id="WP_155515133.1">
    <property type="nucleotide sequence ID" value="NZ_CYXO01000002.1"/>
</dbReference>
<protein>
    <submittedName>
        <fullName evidence="3">Uncharacterized protein</fullName>
    </submittedName>
</protein>
<evidence type="ECO:0000313" key="6">
    <source>
        <dbReference type="Proteomes" id="UP000095597"/>
    </source>
</evidence>
<dbReference type="Proteomes" id="UP000095380">
    <property type="component" value="Unassembled WGS sequence"/>
</dbReference>
<dbReference type="EMBL" id="JAAIOD010000001">
    <property type="protein sequence ID" value="NSE56656.1"/>
    <property type="molecule type" value="Genomic_DNA"/>
</dbReference>